<sequence>KELMKQVDLVIVTGSQNNVRQAYSSGTPSIGVGQGNVTVIVDETSNVKIAAQRIKQSKIFDNATSCSSENNLIILEEIYDDMLLALKSEGGLLFNDEQKNILEKSLWQNGQLNRNLLAKSVAFILNEISIDGLDSENSKFIMIEEKGIGENSPFSGEKLSPILTIYKAKNFAEAKNIANEILNYQGKGHSIGIHSEDEKRILDLGLELPVCRVIVNQSHTFATGGSFTNGLPFSLSMGCGTWGGNSIDNNLNYKHFLNITKISKTIQGEEPSLRDYFD</sequence>
<dbReference type="AlphaFoldDB" id="A0A382WCA7"/>
<dbReference type="EMBL" id="UINC01158290">
    <property type="protein sequence ID" value="SVD55758.1"/>
    <property type="molecule type" value="Genomic_DNA"/>
</dbReference>
<feature type="non-terminal residue" evidence="1">
    <location>
        <position position="1"/>
    </location>
</feature>
<accession>A0A382WCA7</accession>
<dbReference type="SUPFAM" id="SSF53720">
    <property type="entry name" value="ALDH-like"/>
    <property type="match status" value="1"/>
</dbReference>
<evidence type="ECO:0000313" key="1">
    <source>
        <dbReference type="EMBL" id="SVD55758.1"/>
    </source>
</evidence>
<evidence type="ECO:0008006" key="2">
    <source>
        <dbReference type="Google" id="ProtNLM"/>
    </source>
</evidence>
<dbReference type="InterPro" id="IPR016163">
    <property type="entry name" value="Ald_DH_C"/>
</dbReference>
<dbReference type="GO" id="GO:0016620">
    <property type="term" value="F:oxidoreductase activity, acting on the aldehyde or oxo group of donors, NAD or NADP as acceptor"/>
    <property type="evidence" value="ECO:0007669"/>
    <property type="project" value="InterPro"/>
</dbReference>
<reference evidence="1" key="1">
    <citation type="submission" date="2018-05" db="EMBL/GenBank/DDBJ databases">
        <authorList>
            <person name="Lanie J.A."/>
            <person name="Ng W.-L."/>
            <person name="Kazmierczak K.M."/>
            <person name="Andrzejewski T.M."/>
            <person name="Davidsen T.M."/>
            <person name="Wayne K.J."/>
            <person name="Tettelin H."/>
            <person name="Glass J.I."/>
            <person name="Rusch D."/>
            <person name="Podicherti R."/>
            <person name="Tsui H.-C.T."/>
            <person name="Winkler M.E."/>
        </authorList>
    </citation>
    <scope>NUCLEOTIDE SEQUENCE</scope>
</reference>
<dbReference type="InterPro" id="IPR016161">
    <property type="entry name" value="Ald_DH/histidinol_DH"/>
</dbReference>
<proteinExistence type="predicted"/>
<dbReference type="Gene3D" id="3.40.309.10">
    <property type="entry name" value="Aldehyde Dehydrogenase, Chain A, domain 2"/>
    <property type="match status" value="1"/>
</dbReference>
<name>A0A382WCA7_9ZZZZ</name>
<dbReference type="Gene3D" id="3.40.605.10">
    <property type="entry name" value="Aldehyde Dehydrogenase, Chain A, domain 1"/>
    <property type="match status" value="1"/>
</dbReference>
<protein>
    <recommendedName>
        <fullName evidence="2">Aldehyde dehydrogenase domain-containing protein</fullName>
    </recommendedName>
</protein>
<organism evidence="1">
    <name type="scientific">marine metagenome</name>
    <dbReference type="NCBI Taxonomy" id="408172"/>
    <lineage>
        <taxon>unclassified sequences</taxon>
        <taxon>metagenomes</taxon>
        <taxon>ecological metagenomes</taxon>
    </lineage>
</organism>
<dbReference type="InterPro" id="IPR016162">
    <property type="entry name" value="Ald_DH_N"/>
</dbReference>
<feature type="non-terminal residue" evidence="1">
    <location>
        <position position="278"/>
    </location>
</feature>
<gene>
    <name evidence="1" type="ORF">METZ01_LOCUS408612</name>
</gene>